<keyword evidence="4 5" id="KW-0472">Membrane</keyword>
<comment type="subcellular location">
    <subcellularLocation>
        <location evidence="1">Membrane</location>
        <topology evidence="1">Multi-pass membrane protein</topology>
    </subcellularLocation>
</comment>
<dbReference type="RefSeq" id="WP_058381024.1">
    <property type="nucleotide sequence ID" value="NZ_CP013659.2"/>
</dbReference>
<sequence>MADITMARLHEAMVILYAISLVFYFVDYLYTTKKAIRIAMSLLGAVWLLQTVFLVLYIVETQRFPVLTLFEGIYFYAWLLVTLSLVLRIFYRFDFAVFLINIIGFIFMVIHTFAPVQIERSPVGEALVSELLFIHITFAILSYAAFSLSFVFSALHLLLYRLLKQKKWTKQWSSLPSLGQTEQGMTISILVGIPMLFVSLVLGFQWAVVSLEEFSILDVKIVGSFILLIVYSFILWRHRRGNLNGMNYAWAHLYAFLLLLINFFFGSRLSEFHFWY</sequence>
<dbReference type="GO" id="GO:0017004">
    <property type="term" value="P:cytochrome complex assembly"/>
    <property type="evidence" value="ECO:0007669"/>
    <property type="project" value="InterPro"/>
</dbReference>
<dbReference type="KEGG" id="prt:AUC31_03160"/>
<dbReference type="OrthoDB" id="2417400at2"/>
<feature type="domain" description="Cytochrome c assembly protein" evidence="6">
    <location>
        <begin position="68"/>
        <end position="265"/>
    </location>
</feature>
<feature type="transmembrane region" description="Helical" evidence="5">
    <location>
        <begin position="12"/>
        <end position="31"/>
    </location>
</feature>
<feature type="transmembrane region" description="Helical" evidence="5">
    <location>
        <begin position="214"/>
        <end position="236"/>
    </location>
</feature>
<dbReference type="EMBL" id="CP013659">
    <property type="protein sequence ID" value="ALS74317.1"/>
    <property type="molecule type" value="Genomic_DNA"/>
</dbReference>
<feature type="transmembrane region" description="Helical" evidence="5">
    <location>
        <begin position="248"/>
        <end position="266"/>
    </location>
</feature>
<organism evidence="7 8">
    <name type="scientific">Planococcus rifietoensis</name>
    <dbReference type="NCBI Taxonomy" id="200991"/>
    <lineage>
        <taxon>Bacteria</taxon>
        <taxon>Bacillati</taxon>
        <taxon>Bacillota</taxon>
        <taxon>Bacilli</taxon>
        <taxon>Bacillales</taxon>
        <taxon>Caryophanaceae</taxon>
        <taxon>Planococcus</taxon>
    </lineage>
</organism>
<keyword evidence="2 5" id="KW-0812">Transmembrane</keyword>
<dbReference type="GO" id="GO:0020037">
    <property type="term" value="F:heme binding"/>
    <property type="evidence" value="ECO:0007669"/>
    <property type="project" value="InterPro"/>
</dbReference>
<feature type="transmembrane region" description="Helical" evidence="5">
    <location>
        <begin position="138"/>
        <end position="163"/>
    </location>
</feature>
<evidence type="ECO:0000256" key="5">
    <source>
        <dbReference type="SAM" id="Phobius"/>
    </source>
</evidence>
<dbReference type="GO" id="GO:0005886">
    <property type="term" value="C:plasma membrane"/>
    <property type="evidence" value="ECO:0007669"/>
    <property type="project" value="TreeGrafter"/>
</dbReference>
<protein>
    <submittedName>
        <fullName evidence="7">Cytochrome C assembly protein</fullName>
    </submittedName>
</protein>
<dbReference type="STRING" id="200991.AUC31_03160"/>
<evidence type="ECO:0000259" key="6">
    <source>
        <dbReference type="Pfam" id="PF01578"/>
    </source>
</evidence>
<feature type="transmembrane region" description="Helical" evidence="5">
    <location>
        <begin position="38"/>
        <end position="58"/>
    </location>
</feature>
<feature type="transmembrane region" description="Helical" evidence="5">
    <location>
        <begin position="98"/>
        <end position="118"/>
    </location>
</feature>
<accession>A0A0U2YNL6</accession>
<evidence type="ECO:0000256" key="3">
    <source>
        <dbReference type="ARBA" id="ARBA00022989"/>
    </source>
</evidence>
<gene>
    <name evidence="7" type="ORF">AUC31_03160</name>
</gene>
<dbReference type="AlphaFoldDB" id="A0A0U2YNL6"/>
<dbReference type="InterPro" id="IPR002541">
    <property type="entry name" value="Cyt_c_assembly"/>
</dbReference>
<proteinExistence type="predicted"/>
<feature type="transmembrane region" description="Helical" evidence="5">
    <location>
        <begin position="73"/>
        <end position="91"/>
    </location>
</feature>
<evidence type="ECO:0000313" key="7">
    <source>
        <dbReference type="EMBL" id="ALS74317.1"/>
    </source>
</evidence>
<evidence type="ECO:0000313" key="8">
    <source>
        <dbReference type="Proteomes" id="UP000067683"/>
    </source>
</evidence>
<reference evidence="7" key="1">
    <citation type="submission" date="2016-01" db="EMBL/GenBank/DDBJ databases">
        <title>Complete genome of Planococcus rifietoensis type strain M8.</title>
        <authorList>
            <person name="See-Too W.S."/>
        </authorList>
    </citation>
    <scope>NUCLEOTIDE SEQUENCE [LARGE SCALE GENOMIC DNA]</scope>
    <source>
        <strain evidence="7">M8</strain>
    </source>
</reference>
<evidence type="ECO:0000256" key="2">
    <source>
        <dbReference type="ARBA" id="ARBA00022692"/>
    </source>
</evidence>
<evidence type="ECO:0000256" key="4">
    <source>
        <dbReference type="ARBA" id="ARBA00023136"/>
    </source>
</evidence>
<feature type="transmembrane region" description="Helical" evidence="5">
    <location>
        <begin position="184"/>
        <end position="208"/>
    </location>
</feature>
<evidence type="ECO:0000256" key="1">
    <source>
        <dbReference type="ARBA" id="ARBA00004141"/>
    </source>
</evidence>
<dbReference type="Proteomes" id="UP000067683">
    <property type="component" value="Chromosome"/>
</dbReference>
<dbReference type="InterPro" id="IPR045062">
    <property type="entry name" value="Cyt_c_biogenesis_CcsA/CcmC"/>
</dbReference>
<dbReference type="PANTHER" id="PTHR30071:SF15">
    <property type="entry name" value="PROTEIN HEMX"/>
    <property type="match status" value="1"/>
</dbReference>
<keyword evidence="8" id="KW-1185">Reference proteome</keyword>
<keyword evidence="3 5" id="KW-1133">Transmembrane helix</keyword>
<name>A0A0U2YNL6_9BACL</name>
<dbReference type="PANTHER" id="PTHR30071">
    <property type="entry name" value="HEME EXPORTER PROTEIN C"/>
    <property type="match status" value="1"/>
</dbReference>
<dbReference type="Pfam" id="PF01578">
    <property type="entry name" value="Cytochrom_C_asm"/>
    <property type="match status" value="1"/>
</dbReference>